<evidence type="ECO:0000313" key="1">
    <source>
        <dbReference type="EMBL" id="CUI02069.1"/>
    </source>
</evidence>
<gene>
    <name evidence="1" type="primary">ydhR</name>
    <name evidence="2" type="ORF">K3718_10535</name>
    <name evidence="1" type="ORF">PHA8399_04230</name>
</gene>
<dbReference type="NCBIfam" id="NF008333">
    <property type="entry name" value="PRK11118.1"/>
    <property type="match status" value="1"/>
</dbReference>
<dbReference type="PANTHER" id="PTHR39169">
    <property type="match status" value="1"/>
</dbReference>
<keyword evidence="1" id="KW-0503">Monooxygenase</keyword>
<dbReference type="SUPFAM" id="SSF54909">
    <property type="entry name" value="Dimeric alpha+beta barrel"/>
    <property type="match status" value="1"/>
</dbReference>
<dbReference type="EC" id="1.-.-.-" evidence="1"/>
<dbReference type="RefSeq" id="WP_058288029.1">
    <property type="nucleotide sequence ID" value="NZ_CP041159.1"/>
</dbReference>
<proteinExistence type="predicted"/>
<reference evidence="2" key="2">
    <citation type="submission" date="2021-08" db="EMBL/GenBank/DDBJ databases">
        <authorList>
            <person name="Nwanade C."/>
            <person name="Wang M."/>
            <person name="Masoudi A."/>
            <person name="Yu Z."/>
            <person name="Liu J."/>
        </authorList>
    </citation>
    <scope>NUCLEOTIDE SEQUENCE</scope>
    <source>
        <strain evidence="2">S166</strain>
    </source>
</reference>
<dbReference type="AlphaFoldDB" id="A0A0P1HEL0"/>
<evidence type="ECO:0000313" key="4">
    <source>
        <dbReference type="Proteomes" id="UP001058514"/>
    </source>
</evidence>
<dbReference type="Gene3D" id="3.30.70.100">
    <property type="match status" value="1"/>
</dbReference>
<evidence type="ECO:0000313" key="3">
    <source>
        <dbReference type="Proteomes" id="UP000051326"/>
    </source>
</evidence>
<dbReference type="Pfam" id="PF08803">
    <property type="entry name" value="ydhR"/>
    <property type="match status" value="1"/>
</dbReference>
<sequence length="104" mass="11866">MSTQKIWDLHMTYDGPVTEEFLEGTKELARSIAGEPGILWKIWTIEEGTSRFGSTYLFRSREDLDTYREMHLKRLASIGITVASDHIFDIMEEVSAITRAPLSA</sequence>
<dbReference type="Proteomes" id="UP000051326">
    <property type="component" value="Unassembled WGS sequence"/>
</dbReference>
<dbReference type="Proteomes" id="UP001058514">
    <property type="component" value="Chromosome"/>
</dbReference>
<keyword evidence="1" id="KW-0560">Oxidoreductase</keyword>
<reference evidence="1 3" key="1">
    <citation type="submission" date="2015-09" db="EMBL/GenBank/DDBJ databases">
        <authorList>
            <consortium name="Swine Surveillance"/>
        </authorList>
    </citation>
    <scope>NUCLEOTIDE SEQUENCE [LARGE SCALE GENOMIC DNA]</scope>
    <source>
        <strain evidence="1 3">CECT 8399</strain>
    </source>
</reference>
<dbReference type="EMBL" id="CP081051">
    <property type="protein sequence ID" value="UWQ40018.1"/>
    <property type="molecule type" value="Genomic_DNA"/>
</dbReference>
<protein>
    <submittedName>
        <fullName evidence="1 2">Monooxygenase</fullName>
        <ecNumber evidence="1">1.-.-.-</ecNumber>
    </submittedName>
</protein>
<organism evidence="1 3">
    <name type="scientific">Leisingera aquaemixtae</name>
    <dbReference type="NCBI Taxonomy" id="1396826"/>
    <lineage>
        <taxon>Bacteria</taxon>
        <taxon>Pseudomonadati</taxon>
        <taxon>Pseudomonadota</taxon>
        <taxon>Alphaproteobacteria</taxon>
        <taxon>Rhodobacterales</taxon>
        <taxon>Roseobacteraceae</taxon>
        <taxon>Leisingera</taxon>
    </lineage>
</organism>
<name>A0A0P1HEL0_9RHOB</name>
<dbReference type="GO" id="GO:0004497">
    <property type="term" value="F:monooxygenase activity"/>
    <property type="evidence" value="ECO:0007669"/>
    <property type="project" value="UniProtKB-KW"/>
</dbReference>
<accession>A0A0P1HEL0</accession>
<dbReference type="PANTHER" id="PTHR39169:SF1">
    <property type="entry name" value="MONOOXYGENASE YDHR-RELATED"/>
    <property type="match status" value="1"/>
</dbReference>
<dbReference type="InterPro" id="IPR014910">
    <property type="entry name" value="YdhR"/>
</dbReference>
<keyword evidence="4" id="KW-1185">Reference proteome</keyword>
<dbReference type="InterPro" id="IPR011008">
    <property type="entry name" value="Dimeric_a/b-barrel"/>
</dbReference>
<dbReference type="STRING" id="1396826.PHA8399_04230"/>
<evidence type="ECO:0000313" key="2">
    <source>
        <dbReference type="EMBL" id="UWQ40018.1"/>
    </source>
</evidence>
<dbReference type="EMBL" id="CYSR01000040">
    <property type="protein sequence ID" value="CUI02069.1"/>
    <property type="molecule type" value="Genomic_DNA"/>
</dbReference>